<evidence type="ECO:0000256" key="1">
    <source>
        <dbReference type="ARBA" id="ARBA00003863"/>
    </source>
</evidence>
<sequence length="64" mass="7238">MDKKIIKQEERKQSVAKNYEIAKELGIDKGDLPSRVIGYYGGAIGGLMTRRLIEMGEKNLINKK</sequence>
<evidence type="ECO:0000313" key="3">
    <source>
        <dbReference type="Proteomes" id="UP000198718"/>
    </source>
</evidence>
<organism evidence="2 3">
    <name type="scientific">Natronincola ferrireducens</name>
    <dbReference type="NCBI Taxonomy" id="393762"/>
    <lineage>
        <taxon>Bacteria</taxon>
        <taxon>Bacillati</taxon>
        <taxon>Bacillota</taxon>
        <taxon>Clostridia</taxon>
        <taxon>Peptostreptococcales</taxon>
        <taxon>Natronincolaceae</taxon>
        <taxon>Natronincola</taxon>
    </lineage>
</organism>
<comment type="function">
    <text evidence="1">SASP are bound to spore DNA. They are double-stranded DNA-binding proteins that cause DNA to change to an a-like conformation. They protect the DNA backbone from chemical and enzymatic cleavage and are thus involved in dormant spore's high resistance to UV light.</text>
</comment>
<name>A0A1G9E202_9FIRM</name>
<dbReference type="Pfam" id="PF00269">
    <property type="entry name" value="SASP"/>
    <property type="match status" value="1"/>
</dbReference>
<dbReference type="InterPro" id="IPR038300">
    <property type="entry name" value="SASP_sf_alpha/beta"/>
</dbReference>
<dbReference type="Gene3D" id="6.10.10.80">
    <property type="entry name" value="Small, acid-soluble spore protein, alpha/beta type-like"/>
    <property type="match status" value="1"/>
</dbReference>
<dbReference type="AlphaFoldDB" id="A0A1G9E202"/>
<dbReference type="Proteomes" id="UP000198718">
    <property type="component" value="Unassembled WGS sequence"/>
</dbReference>
<dbReference type="EMBL" id="FNFP01000003">
    <property type="protein sequence ID" value="SDK70144.1"/>
    <property type="molecule type" value="Genomic_DNA"/>
</dbReference>
<reference evidence="2 3" key="1">
    <citation type="submission" date="2016-10" db="EMBL/GenBank/DDBJ databases">
        <authorList>
            <person name="de Groot N.N."/>
        </authorList>
    </citation>
    <scope>NUCLEOTIDE SEQUENCE [LARGE SCALE GENOMIC DNA]</scope>
    <source>
        <strain evidence="2 3">DSM 18346</strain>
    </source>
</reference>
<dbReference type="InterPro" id="IPR001448">
    <property type="entry name" value="SASP_alpha/beta-type"/>
</dbReference>
<dbReference type="GO" id="GO:0003690">
    <property type="term" value="F:double-stranded DNA binding"/>
    <property type="evidence" value="ECO:0007669"/>
    <property type="project" value="InterPro"/>
</dbReference>
<gene>
    <name evidence="2" type="ORF">SAMN05660472_01810</name>
</gene>
<proteinExistence type="predicted"/>
<accession>A0A1G9E202</accession>
<evidence type="ECO:0000313" key="2">
    <source>
        <dbReference type="EMBL" id="SDK70144.1"/>
    </source>
</evidence>
<protein>
    <submittedName>
        <fullName evidence="2">Small, acid-soluble spore protein, alpha/beta type</fullName>
    </submittedName>
</protein>
<dbReference type="RefSeq" id="WP_244269514.1">
    <property type="nucleotide sequence ID" value="NZ_FNFP01000003.1"/>
</dbReference>
<dbReference type="STRING" id="393762.SAMN05660472_01810"/>
<dbReference type="GO" id="GO:0006265">
    <property type="term" value="P:DNA topological change"/>
    <property type="evidence" value="ECO:0007669"/>
    <property type="project" value="InterPro"/>
</dbReference>
<keyword evidence="3" id="KW-1185">Reference proteome</keyword>